<dbReference type="InterPro" id="IPR042183">
    <property type="entry name" value="MmgE/PrpD_sf_1"/>
</dbReference>
<organism evidence="2 3">
    <name type="scientific">Georgenia halotolerans</name>
    <dbReference type="NCBI Taxonomy" id="3028317"/>
    <lineage>
        <taxon>Bacteria</taxon>
        <taxon>Bacillati</taxon>
        <taxon>Actinomycetota</taxon>
        <taxon>Actinomycetes</taxon>
        <taxon>Micrococcales</taxon>
        <taxon>Bogoriellaceae</taxon>
        <taxon>Georgenia</taxon>
    </lineage>
</organism>
<dbReference type="InterPro" id="IPR036148">
    <property type="entry name" value="MmgE/PrpD_sf"/>
</dbReference>
<sequence>MQRDSTTDPWLDSIAAFAAAPAADLDEQVRGDVLVRVVDAIGCALGARGNDAPEVATRYARRRSAGGEHAIWGTGALTDAEGAALAN</sequence>
<reference evidence="2" key="1">
    <citation type="submission" date="2023-02" db="EMBL/GenBank/DDBJ databases">
        <title>Georgenia sp.10Sc9-8, isolated from a soil sample collected from the Taklamakan desert.</title>
        <authorList>
            <person name="Liu S."/>
        </authorList>
    </citation>
    <scope>NUCLEOTIDE SEQUENCE</scope>
    <source>
        <strain evidence="2">10Sc9-8</strain>
    </source>
</reference>
<dbReference type="Pfam" id="PF03972">
    <property type="entry name" value="MmgE_PrpD_N"/>
    <property type="match status" value="1"/>
</dbReference>
<dbReference type="Gene3D" id="1.10.4100.10">
    <property type="entry name" value="2-methylcitrate dehydratase PrpD"/>
    <property type="match status" value="1"/>
</dbReference>
<name>A0ABT5U0H6_9MICO</name>
<keyword evidence="3" id="KW-1185">Reference proteome</keyword>
<proteinExistence type="predicted"/>
<feature type="domain" description="MmgE/PrpD N-terminal" evidence="1">
    <location>
        <begin position="14"/>
        <end position="87"/>
    </location>
</feature>
<evidence type="ECO:0000313" key="2">
    <source>
        <dbReference type="EMBL" id="MDD9207818.1"/>
    </source>
</evidence>
<dbReference type="EMBL" id="JARACI010001159">
    <property type="protein sequence ID" value="MDD9207818.1"/>
    <property type="molecule type" value="Genomic_DNA"/>
</dbReference>
<dbReference type="Proteomes" id="UP001165561">
    <property type="component" value="Unassembled WGS sequence"/>
</dbReference>
<accession>A0ABT5U0H6</accession>
<gene>
    <name evidence="2" type="ORF">PU560_15285</name>
</gene>
<protein>
    <submittedName>
        <fullName evidence="2">MmgE/PrpD family protein</fullName>
    </submittedName>
</protein>
<feature type="non-terminal residue" evidence="2">
    <location>
        <position position="87"/>
    </location>
</feature>
<evidence type="ECO:0000313" key="3">
    <source>
        <dbReference type="Proteomes" id="UP001165561"/>
    </source>
</evidence>
<dbReference type="SUPFAM" id="SSF103378">
    <property type="entry name" value="2-methylcitrate dehydratase PrpD"/>
    <property type="match status" value="1"/>
</dbReference>
<comment type="caution">
    <text evidence="2">The sequence shown here is derived from an EMBL/GenBank/DDBJ whole genome shotgun (WGS) entry which is preliminary data.</text>
</comment>
<evidence type="ECO:0000259" key="1">
    <source>
        <dbReference type="Pfam" id="PF03972"/>
    </source>
</evidence>
<dbReference type="InterPro" id="IPR045336">
    <property type="entry name" value="MmgE_PrpD_N"/>
</dbReference>